<comment type="pathway">
    <text evidence="7">Protein modification; lipoprotein biosynthesis (diacylglyceryl transfer).</text>
</comment>
<evidence type="ECO:0000256" key="3">
    <source>
        <dbReference type="ARBA" id="ARBA00022679"/>
    </source>
</evidence>
<comment type="catalytic activity">
    <reaction evidence="7">
        <text>L-cysteinyl-[prolipoprotein] + a 1,2-diacyl-sn-glycero-3-phospho-(1'-sn-glycerol) = an S-1,2-diacyl-sn-glyceryl-L-cysteinyl-[prolipoprotein] + sn-glycerol 1-phosphate + H(+)</text>
        <dbReference type="Rhea" id="RHEA:56712"/>
        <dbReference type="Rhea" id="RHEA-COMP:14679"/>
        <dbReference type="Rhea" id="RHEA-COMP:14680"/>
        <dbReference type="ChEBI" id="CHEBI:15378"/>
        <dbReference type="ChEBI" id="CHEBI:29950"/>
        <dbReference type="ChEBI" id="CHEBI:57685"/>
        <dbReference type="ChEBI" id="CHEBI:64716"/>
        <dbReference type="ChEBI" id="CHEBI:140658"/>
        <dbReference type="EC" id="2.5.1.145"/>
    </reaction>
</comment>
<dbReference type="GO" id="GO:0042158">
    <property type="term" value="P:lipoprotein biosynthetic process"/>
    <property type="evidence" value="ECO:0007669"/>
    <property type="project" value="UniProtKB-UniRule"/>
</dbReference>
<dbReference type="GO" id="GO:0005886">
    <property type="term" value="C:plasma membrane"/>
    <property type="evidence" value="ECO:0007669"/>
    <property type="project" value="UniProtKB-SubCell"/>
</dbReference>
<evidence type="ECO:0000313" key="8">
    <source>
        <dbReference type="EMBL" id="XDT72462.1"/>
    </source>
</evidence>
<name>A0AB39UWP0_9GAMM</name>
<reference evidence="8" key="1">
    <citation type="submission" date="2024-05" db="EMBL/GenBank/DDBJ databases">
        <title>Genome sequencing of novel strain.</title>
        <authorList>
            <person name="Ganbat D."/>
            <person name="Ganbat S."/>
            <person name="Lee S.-J."/>
        </authorList>
    </citation>
    <scope>NUCLEOTIDE SEQUENCE</scope>
    <source>
        <strain evidence="8">SMD15-11</strain>
    </source>
</reference>
<keyword evidence="5 7" id="KW-1133">Transmembrane helix</keyword>
<dbReference type="EMBL" id="CP154858">
    <property type="protein sequence ID" value="XDT72462.1"/>
    <property type="molecule type" value="Genomic_DNA"/>
</dbReference>
<feature type="transmembrane region" description="Helical" evidence="7">
    <location>
        <begin position="20"/>
        <end position="36"/>
    </location>
</feature>
<comment type="function">
    <text evidence="7">Catalyzes the transfer of the diacylglyceryl group from phosphatidylglycerol to the sulfhydryl group of the N-terminal cysteine of a prolipoprotein, the first step in the formation of mature lipoproteins.</text>
</comment>
<dbReference type="KEGG" id="tcd:AAIA72_00290"/>
<proteinExistence type="inferred from homology"/>
<evidence type="ECO:0000256" key="6">
    <source>
        <dbReference type="ARBA" id="ARBA00023136"/>
    </source>
</evidence>
<dbReference type="AlphaFoldDB" id="A0AB39UWP0"/>
<keyword evidence="6 7" id="KW-0472">Membrane</keyword>
<feature type="transmembrane region" description="Helical" evidence="7">
    <location>
        <begin position="198"/>
        <end position="216"/>
    </location>
</feature>
<feature type="transmembrane region" description="Helical" evidence="7">
    <location>
        <begin position="56"/>
        <end position="75"/>
    </location>
</feature>
<keyword evidence="4 7" id="KW-0812">Transmembrane</keyword>
<comment type="similarity">
    <text evidence="1 7">Belongs to the Lgt family.</text>
</comment>
<evidence type="ECO:0000256" key="4">
    <source>
        <dbReference type="ARBA" id="ARBA00022692"/>
    </source>
</evidence>
<dbReference type="Pfam" id="PF01790">
    <property type="entry name" value="LGT"/>
    <property type="match status" value="1"/>
</dbReference>
<feature type="transmembrane region" description="Helical" evidence="7">
    <location>
        <begin position="228"/>
        <end position="256"/>
    </location>
</feature>
<evidence type="ECO:0000256" key="7">
    <source>
        <dbReference type="HAMAP-Rule" id="MF_01147"/>
    </source>
</evidence>
<dbReference type="PANTHER" id="PTHR30589:SF0">
    <property type="entry name" value="PHOSPHATIDYLGLYCEROL--PROLIPOPROTEIN DIACYLGLYCERYL TRANSFERASE"/>
    <property type="match status" value="1"/>
</dbReference>
<accession>A0AB39UWP0</accession>
<gene>
    <name evidence="7 8" type="primary">lgt</name>
    <name evidence="8" type="ORF">AAIA72_00290</name>
</gene>
<dbReference type="EC" id="2.5.1.145" evidence="7"/>
<dbReference type="NCBIfam" id="TIGR00544">
    <property type="entry name" value="lgt"/>
    <property type="match status" value="1"/>
</dbReference>
<dbReference type="InterPro" id="IPR001640">
    <property type="entry name" value="Lgt"/>
</dbReference>
<evidence type="ECO:0000256" key="1">
    <source>
        <dbReference type="ARBA" id="ARBA00007150"/>
    </source>
</evidence>
<feature type="binding site" evidence="7">
    <location>
        <position position="139"/>
    </location>
    <ligand>
        <name>a 1,2-diacyl-sn-glycero-3-phospho-(1'-sn-glycerol)</name>
        <dbReference type="ChEBI" id="CHEBI:64716"/>
    </ligand>
</feature>
<keyword evidence="3 7" id="KW-0808">Transferase</keyword>
<sequence length="267" mass="29793">MWKYPNIDPVAVSLGPLKVHWYGLMYLVGFAGAWWLARLRARKPGAPFNEEQVGDLIFYGMLGVILGGRIGYVIFYNFDKFLADPLWLFQVWTGGMSFHGGLLGVILAMWWYGRSQGVRFFDVADFVAPLVPVGLGAGRIGNFINGELWGRVTDSPWGMVFPTGGPLPRHPSQLYEFALEGVVLFVLLWTYSSKPRPTMAVSGLFLVGYGTFRILVEFVREPDPQLGYLAWGWLTMGQVLSVPMVLAGMILMVLAYRRAGTEQVSKA</sequence>
<organism evidence="8">
    <name type="scientific">Thermohahella caldifontis</name>
    <dbReference type="NCBI Taxonomy" id="3142973"/>
    <lineage>
        <taxon>Bacteria</taxon>
        <taxon>Pseudomonadati</taxon>
        <taxon>Pseudomonadota</taxon>
        <taxon>Gammaproteobacteria</taxon>
        <taxon>Oceanospirillales</taxon>
        <taxon>Hahellaceae</taxon>
        <taxon>Thermohahella</taxon>
    </lineage>
</organism>
<keyword evidence="2 7" id="KW-1003">Cell membrane</keyword>
<dbReference type="GO" id="GO:0008961">
    <property type="term" value="F:phosphatidylglycerol-prolipoprotein diacylglyceryl transferase activity"/>
    <property type="evidence" value="ECO:0007669"/>
    <property type="project" value="UniProtKB-UniRule"/>
</dbReference>
<dbReference type="PROSITE" id="PS01311">
    <property type="entry name" value="LGT"/>
    <property type="match status" value="1"/>
</dbReference>
<dbReference type="RefSeq" id="WP_369601469.1">
    <property type="nucleotide sequence ID" value="NZ_CP154858.1"/>
</dbReference>
<evidence type="ECO:0000256" key="2">
    <source>
        <dbReference type="ARBA" id="ARBA00022475"/>
    </source>
</evidence>
<feature type="transmembrane region" description="Helical" evidence="7">
    <location>
        <begin position="87"/>
        <end position="111"/>
    </location>
</feature>
<dbReference type="HAMAP" id="MF_01147">
    <property type="entry name" value="Lgt"/>
    <property type="match status" value="1"/>
</dbReference>
<protein>
    <recommendedName>
        <fullName evidence="7">Phosphatidylglycerol--prolipoprotein diacylglyceryl transferase</fullName>
        <ecNumber evidence="7">2.5.1.145</ecNumber>
    </recommendedName>
</protein>
<dbReference type="PANTHER" id="PTHR30589">
    <property type="entry name" value="PROLIPOPROTEIN DIACYLGLYCERYL TRANSFERASE"/>
    <property type="match status" value="1"/>
</dbReference>
<evidence type="ECO:0000256" key="5">
    <source>
        <dbReference type="ARBA" id="ARBA00022989"/>
    </source>
</evidence>
<comment type="subcellular location">
    <subcellularLocation>
        <location evidence="7">Cell membrane</location>
        <topology evidence="7">Multi-pass membrane protein</topology>
    </subcellularLocation>
</comment>